<feature type="zinc finger region" description="C3H1-type" evidence="4">
    <location>
        <begin position="51"/>
        <end position="78"/>
    </location>
</feature>
<evidence type="ECO:0000256" key="4">
    <source>
        <dbReference type="PROSITE-ProRule" id="PRU00723"/>
    </source>
</evidence>
<dbReference type="Gene3D" id="4.10.1000.10">
    <property type="entry name" value="Zinc finger, CCCH-type"/>
    <property type="match status" value="1"/>
</dbReference>
<dbReference type="PROSITE" id="PS50103">
    <property type="entry name" value="ZF_C3H1"/>
    <property type="match status" value="1"/>
</dbReference>
<dbReference type="GO" id="GO:0008270">
    <property type="term" value="F:zinc ion binding"/>
    <property type="evidence" value="ECO:0007669"/>
    <property type="project" value="UniProtKB-KW"/>
</dbReference>
<dbReference type="EMBL" id="CAVLGL010000091">
    <property type="protein sequence ID" value="CAK1594988.1"/>
    <property type="molecule type" value="Genomic_DNA"/>
</dbReference>
<evidence type="ECO:0000313" key="6">
    <source>
        <dbReference type="EMBL" id="CAK1594988.1"/>
    </source>
</evidence>
<organism evidence="6 7">
    <name type="scientific">Parnassius mnemosyne</name>
    <name type="common">clouded apollo</name>
    <dbReference type="NCBI Taxonomy" id="213953"/>
    <lineage>
        <taxon>Eukaryota</taxon>
        <taxon>Metazoa</taxon>
        <taxon>Ecdysozoa</taxon>
        <taxon>Arthropoda</taxon>
        <taxon>Hexapoda</taxon>
        <taxon>Insecta</taxon>
        <taxon>Pterygota</taxon>
        <taxon>Neoptera</taxon>
        <taxon>Endopterygota</taxon>
        <taxon>Lepidoptera</taxon>
        <taxon>Glossata</taxon>
        <taxon>Ditrysia</taxon>
        <taxon>Papilionoidea</taxon>
        <taxon>Papilionidae</taxon>
        <taxon>Parnassiinae</taxon>
        <taxon>Parnassini</taxon>
        <taxon>Parnassius</taxon>
        <taxon>Driopa</taxon>
    </lineage>
</organism>
<feature type="domain" description="C3H1-type" evidence="5">
    <location>
        <begin position="51"/>
        <end position="78"/>
    </location>
</feature>
<dbReference type="Proteomes" id="UP001314205">
    <property type="component" value="Unassembled WGS sequence"/>
</dbReference>
<dbReference type="GO" id="GO:0005689">
    <property type="term" value="C:U12-type spliceosomal complex"/>
    <property type="evidence" value="ECO:0007669"/>
    <property type="project" value="TreeGrafter"/>
</dbReference>
<dbReference type="SMART" id="SM00451">
    <property type="entry name" value="ZnF_U1"/>
    <property type="match status" value="1"/>
</dbReference>
<keyword evidence="3 4" id="KW-0862">Zinc</keyword>
<evidence type="ECO:0000256" key="1">
    <source>
        <dbReference type="ARBA" id="ARBA00022723"/>
    </source>
</evidence>
<gene>
    <name evidence="6" type="ORF">PARMNEM_LOCUS14540</name>
</gene>
<dbReference type="PANTHER" id="PTHR16465">
    <property type="entry name" value="NUCLEASE-RELATED"/>
    <property type="match status" value="1"/>
</dbReference>
<dbReference type="GO" id="GO:0003676">
    <property type="term" value="F:nucleic acid binding"/>
    <property type="evidence" value="ECO:0007669"/>
    <property type="project" value="InterPro"/>
</dbReference>
<name>A0AAV1LHW9_9NEOP</name>
<reference evidence="6 7" key="1">
    <citation type="submission" date="2023-11" db="EMBL/GenBank/DDBJ databases">
        <authorList>
            <person name="Hedman E."/>
            <person name="Englund M."/>
            <person name="Stromberg M."/>
            <person name="Nyberg Akerstrom W."/>
            <person name="Nylinder S."/>
            <person name="Jareborg N."/>
            <person name="Kallberg Y."/>
            <person name="Kronander E."/>
        </authorList>
    </citation>
    <scope>NUCLEOTIDE SEQUENCE [LARGE SCALE GENOMIC DNA]</scope>
</reference>
<dbReference type="InterPro" id="IPR036236">
    <property type="entry name" value="Znf_C2H2_sf"/>
</dbReference>
<dbReference type="InterPro" id="IPR003604">
    <property type="entry name" value="Matrin/U1-like-C_Znf_C2H2"/>
</dbReference>
<dbReference type="SUPFAM" id="SSF57667">
    <property type="entry name" value="beta-beta-alpha zinc fingers"/>
    <property type="match status" value="1"/>
</dbReference>
<evidence type="ECO:0000313" key="7">
    <source>
        <dbReference type="Proteomes" id="UP001314205"/>
    </source>
</evidence>
<evidence type="ECO:0000256" key="3">
    <source>
        <dbReference type="ARBA" id="ARBA00022833"/>
    </source>
</evidence>
<sequence>MGKRYYCDYCDKTMVASPSIVRTHNKGVVHQKLVSDHYQKYKDPKTILREESNKKPCVRFARGECQFGGICRFSHYTQEQINALKQYVAAQESTKLNADQPSFEDLYQKLQTEKTTKSQTNGGTAMYDYNGVTHVFPWVYNPVFDSFGDSLPPSLKRLQIDDFLNTTFTDWG</sequence>
<keyword evidence="7" id="KW-1185">Reference proteome</keyword>
<evidence type="ECO:0000256" key="2">
    <source>
        <dbReference type="ARBA" id="ARBA00022771"/>
    </source>
</evidence>
<dbReference type="AlphaFoldDB" id="A0AAV1LHW9"/>
<dbReference type="Gene3D" id="3.30.160.60">
    <property type="entry name" value="Classic Zinc Finger"/>
    <property type="match status" value="1"/>
</dbReference>
<dbReference type="Pfam" id="PF06220">
    <property type="entry name" value="zf-U1"/>
    <property type="match status" value="1"/>
</dbReference>
<accession>A0AAV1LHW9</accession>
<dbReference type="InterPro" id="IPR000571">
    <property type="entry name" value="Znf_CCCH"/>
</dbReference>
<dbReference type="InterPro" id="IPR013085">
    <property type="entry name" value="U1-CZ_Znf_C2H2"/>
</dbReference>
<dbReference type="PANTHER" id="PTHR16465:SF0">
    <property type="entry name" value="ZINC FINGER MATRIN-TYPE PROTEIN 5"/>
    <property type="match status" value="1"/>
</dbReference>
<keyword evidence="2 4" id="KW-0863">Zinc-finger</keyword>
<proteinExistence type="predicted"/>
<keyword evidence="1 4" id="KW-0479">Metal-binding</keyword>
<evidence type="ECO:0000259" key="5">
    <source>
        <dbReference type="PROSITE" id="PS50103"/>
    </source>
</evidence>
<protein>
    <recommendedName>
        <fullName evidence="5">C3H1-type domain-containing protein</fullName>
    </recommendedName>
</protein>
<comment type="caution">
    <text evidence="6">The sequence shown here is derived from an EMBL/GenBank/DDBJ whole genome shotgun (WGS) entry which is preliminary data.</text>
</comment>